<dbReference type="NCBIfam" id="NF009731">
    <property type="entry name" value="PRK13254.1-5"/>
    <property type="match status" value="1"/>
</dbReference>
<keyword evidence="6" id="KW-0201">Cytochrome c-type biogenesis</keyword>
<evidence type="ECO:0000256" key="7">
    <source>
        <dbReference type="ARBA" id="ARBA00022989"/>
    </source>
</evidence>
<evidence type="ECO:0000256" key="1">
    <source>
        <dbReference type="ARBA" id="ARBA00004533"/>
    </source>
</evidence>
<name>A0A3B0WIB8_9ZZZZ</name>
<proteinExistence type="inferred from homology"/>
<evidence type="ECO:0000256" key="6">
    <source>
        <dbReference type="ARBA" id="ARBA00022748"/>
    </source>
</evidence>
<dbReference type="InterPro" id="IPR036127">
    <property type="entry name" value="CcmE-like_sf"/>
</dbReference>
<keyword evidence="8" id="KW-0408">Iron</keyword>
<dbReference type="Pfam" id="PF03100">
    <property type="entry name" value="CcmE"/>
    <property type="match status" value="1"/>
</dbReference>
<accession>A0A3B0WIB8</accession>
<evidence type="ECO:0000256" key="5">
    <source>
        <dbReference type="ARBA" id="ARBA00022723"/>
    </source>
</evidence>
<dbReference type="SUPFAM" id="SSF82093">
    <property type="entry name" value="Heme chaperone CcmE"/>
    <property type="match status" value="1"/>
</dbReference>
<organism evidence="10">
    <name type="scientific">hydrothermal vent metagenome</name>
    <dbReference type="NCBI Taxonomy" id="652676"/>
    <lineage>
        <taxon>unclassified sequences</taxon>
        <taxon>metagenomes</taxon>
        <taxon>ecological metagenomes</taxon>
    </lineage>
</organism>
<evidence type="ECO:0000256" key="3">
    <source>
        <dbReference type="ARBA" id="ARBA00022617"/>
    </source>
</evidence>
<dbReference type="GO" id="GO:0017003">
    <property type="term" value="P:protein-heme linkage"/>
    <property type="evidence" value="ECO:0007669"/>
    <property type="project" value="InterPro"/>
</dbReference>
<sequence length="155" mass="16724">MNKRSRRKVLVLAIIFGVATATVLGLTAFEENLLYFYSPTQVKSGDAPQGHTFRVGGLVVDGSVRRAPDSLKVEFDVTDNEESMTVEYTGILPDLFREGQGIVAMGSFGSNGQFIADEVLAKHDEKYMPPEVAAALQAAEDAAKSKAQNKLTGNI</sequence>
<dbReference type="InterPro" id="IPR004329">
    <property type="entry name" value="CcmE"/>
</dbReference>
<dbReference type="GO" id="GO:0020037">
    <property type="term" value="F:heme binding"/>
    <property type="evidence" value="ECO:0007669"/>
    <property type="project" value="InterPro"/>
</dbReference>
<dbReference type="EMBL" id="UOFE01000046">
    <property type="protein sequence ID" value="VAW55081.1"/>
    <property type="molecule type" value="Genomic_DNA"/>
</dbReference>
<protein>
    <submittedName>
        <fullName evidence="10">Cytochrome c-type biogenesis protein CcmE, heme chaperone</fullName>
    </submittedName>
</protein>
<dbReference type="InterPro" id="IPR012340">
    <property type="entry name" value="NA-bd_OB-fold"/>
</dbReference>
<dbReference type="GO" id="GO:0046872">
    <property type="term" value="F:metal ion binding"/>
    <property type="evidence" value="ECO:0007669"/>
    <property type="project" value="UniProtKB-KW"/>
</dbReference>
<keyword evidence="2" id="KW-1003">Cell membrane</keyword>
<reference evidence="10" key="1">
    <citation type="submission" date="2018-06" db="EMBL/GenBank/DDBJ databases">
        <authorList>
            <person name="Zhirakovskaya E."/>
        </authorList>
    </citation>
    <scope>NUCLEOTIDE SEQUENCE</scope>
</reference>
<dbReference type="GO" id="GO:0005886">
    <property type="term" value="C:plasma membrane"/>
    <property type="evidence" value="ECO:0007669"/>
    <property type="project" value="UniProtKB-SubCell"/>
</dbReference>
<keyword evidence="3" id="KW-0349">Heme</keyword>
<dbReference type="GO" id="GO:0017004">
    <property type="term" value="P:cytochrome complex assembly"/>
    <property type="evidence" value="ECO:0007669"/>
    <property type="project" value="UniProtKB-KW"/>
</dbReference>
<gene>
    <name evidence="10" type="ORF">MNBD_GAMMA05-244</name>
</gene>
<comment type="subcellular location">
    <subcellularLocation>
        <location evidence="1">Cell inner membrane</location>
    </subcellularLocation>
</comment>
<dbReference type="HAMAP" id="MF_01959">
    <property type="entry name" value="CcmE"/>
    <property type="match status" value="1"/>
</dbReference>
<evidence type="ECO:0000256" key="9">
    <source>
        <dbReference type="ARBA" id="ARBA00023136"/>
    </source>
</evidence>
<evidence type="ECO:0000313" key="10">
    <source>
        <dbReference type="EMBL" id="VAW55081.1"/>
    </source>
</evidence>
<keyword evidence="4" id="KW-0812">Transmembrane</keyword>
<dbReference type="NCBIfam" id="NF009727">
    <property type="entry name" value="PRK13254.1-1"/>
    <property type="match status" value="1"/>
</dbReference>
<evidence type="ECO:0000256" key="8">
    <source>
        <dbReference type="ARBA" id="ARBA00023004"/>
    </source>
</evidence>
<dbReference type="AlphaFoldDB" id="A0A3B0WIB8"/>
<dbReference type="Gene3D" id="2.40.50.140">
    <property type="entry name" value="Nucleic acid-binding proteins"/>
    <property type="match status" value="1"/>
</dbReference>
<dbReference type="PANTHER" id="PTHR34128:SF2">
    <property type="entry name" value="CYTOCHROME C-TYPE BIOGENESIS PROTEIN CCME HOMOLOG, MITOCHONDRIAL"/>
    <property type="match status" value="1"/>
</dbReference>
<dbReference type="PANTHER" id="PTHR34128">
    <property type="entry name" value="CYTOCHROME C-TYPE BIOGENESIS PROTEIN CCME HOMOLOG, MITOCHONDRIAL"/>
    <property type="match status" value="1"/>
</dbReference>
<evidence type="ECO:0000256" key="4">
    <source>
        <dbReference type="ARBA" id="ARBA00022692"/>
    </source>
</evidence>
<keyword evidence="7" id="KW-1133">Transmembrane helix</keyword>
<evidence type="ECO:0000256" key="2">
    <source>
        <dbReference type="ARBA" id="ARBA00022475"/>
    </source>
</evidence>
<dbReference type="NCBIfam" id="NF009729">
    <property type="entry name" value="PRK13254.1-3"/>
    <property type="match status" value="1"/>
</dbReference>
<keyword evidence="5" id="KW-0479">Metal-binding</keyword>
<keyword evidence="9" id="KW-0472">Membrane</keyword>
<dbReference type="FunFam" id="2.40.50.140:FF:000104">
    <property type="entry name" value="Cytochrome c-type biogenesis protein CcmE"/>
    <property type="match status" value="1"/>
</dbReference>